<organism evidence="4 5">
    <name type="scientific">Flavobacterium magnum</name>
    <dbReference type="NCBI Taxonomy" id="2162713"/>
    <lineage>
        <taxon>Bacteria</taxon>
        <taxon>Pseudomonadati</taxon>
        <taxon>Bacteroidota</taxon>
        <taxon>Flavobacteriia</taxon>
        <taxon>Flavobacteriales</taxon>
        <taxon>Flavobacteriaceae</taxon>
        <taxon>Flavobacterium</taxon>
    </lineage>
</organism>
<dbReference type="InterPro" id="IPR013766">
    <property type="entry name" value="Thioredoxin_domain"/>
</dbReference>
<gene>
    <name evidence="4" type="ORF">HYN48_10740</name>
</gene>
<evidence type="ECO:0000313" key="5">
    <source>
        <dbReference type="Proteomes" id="UP000244193"/>
    </source>
</evidence>
<feature type="chain" id="PRO_5015441793" evidence="2">
    <location>
        <begin position="20"/>
        <end position="392"/>
    </location>
</feature>
<dbReference type="Gene3D" id="3.40.30.10">
    <property type="entry name" value="Glutaredoxin"/>
    <property type="match status" value="1"/>
</dbReference>
<accession>A0A2S0RG71</accession>
<dbReference type="SUPFAM" id="SSF81901">
    <property type="entry name" value="HCP-like"/>
    <property type="match status" value="1"/>
</dbReference>
<dbReference type="InterPro" id="IPR051099">
    <property type="entry name" value="AGR/TXD"/>
</dbReference>
<dbReference type="AlphaFoldDB" id="A0A2S0RG71"/>
<protein>
    <submittedName>
        <fullName evidence="4">Thioredoxin</fullName>
    </submittedName>
</protein>
<evidence type="ECO:0000256" key="2">
    <source>
        <dbReference type="SAM" id="SignalP"/>
    </source>
</evidence>
<reference evidence="4 5" key="1">
    <citation type="submission" date="2018-04" db="EMBL/GenBank/DDBJ databases">
        <title>Genome sequencing of Flavobacterium sp. HYN0048.</title>
        <authorList>
            <person name="Yi H."/>
            <person name="Baek C."/>
        </authorList>
    </citation>
    <scope>NUCLEOTIDE SEQUENCE [LARGE SCALE GENOMIC DNA]</scope>
    <source>
        <strain evidence="4 5">HYN0048</strain>
    </source>
</reference>
<evidence type="ECO:0000256" key="1">
    <source>
        <dbReference type="ARBA" id="ARBA00022729"/>
    </source>
</evidence>
<name>A0A2S0RG71_9FLAO</name>
<sequence>MNTLLKYLLILFFAHAAMAQNGVQFEEIGFEQAIAKSRTARKPVFYMIYATWCPHCEKMRQQVFTDPKIGAYFNSHFINVLVDGEQGEGPELRKKFGVKAFPGLLFIDEQGTLLYSLNGEFKVDDLLAEAANAMVPEKQLPYLKAAFDADPSNAEKCLAYLITLRKGSDRKALSPAAHKYLATQSDSQLPSTINWRIIANAVTDINSREFQYVLSHQEQFAAVASPARVQRKIGNIVTELLEPYVASLDSLGYKSKRQIVKSMRLQKADSLVFSYDLMLAEHTNNWAAYRKAAEEGVEKYVWGNQKIIKEIANTYLQHLADTERLSYAIKWVKHALELMDSYDGNIILSKLYLKVNDRSNAITYARKAKELTRNLGWNSQEADALFKELNIN</sequence>
<dbReference type="PANTHER" id="PTHR15337:SF11">
    <property type="entry name" value="THIOREDOXIN DOMAIN-CONTAINING PROTEIN"/>
    <property type="match status" value="1"/>
</dbReference>
<dbReference type="PROSITE" id="PS51352">
    <property type="entry name" value="THIOREDOXIN_2"/>
    <property type="match status" value="1"/>
</dbReference>
<evidence type="ECO:0000259" key="3">
    <source>
        <dbReference type="PROSITE" id="PS51352"/>
    </source>
</evidence>
<keyword evidence="1 2" id="KW-0732">Signal</keyword>
<feature type="domain" description="Thioredoxin" evidence="3">
    <location>
        <begin position="8"/>
        <end position="136"/>
    </location>
</feature>
<dbReference type="RefSeq" id="WP_108371571.1">
    <property type="nucleotide sequence ID" value="NZ_CP028811.1"/>
</dbReference>
<dbReference type="InterPro" id="IPR012336">
    <property type="entry name" value="Thioredoxin-like_fold"/>
</dbReference>
<dbReference type="EMBL" id="CP028811">
    <property type="protein sequence ID" value="AWA30529.1"/>
    <property type="molecule type" value="Genomic_DNA"/>
</dbReference>
<dbReference type="InterPro" id="IPR036249">
    <property type="entry name" value="Thioredoxin-like_sf"/>
</dbReference>
<evidence type="ECO:0000313" key="4">
    <source>
        <dbReference type="EMBL" id="AWA30529.1"/>
    </source>
</evidence>
<dbReference type="Pfam" id="PF13098">
    <property type="entry name" value="Thioredoxin_2"/>
    <property type="match status" value="1"/>
</dbReference>
<dbReference type="SUPFAM" id="SSF52833">
    <property type="entry name" value="Thioredoxin-like"/>
    <property type="match status" value="1"/>
</dbReference>
<proteinExistence type="predicted"/>
<dbReference type="PANTHER" id="PTHR15337">
    <property type="entry name" value="ANTERIOR GRADIENT PROTEIN-RELATED"/>
    <property type="match status" value="1"/>
</dbReference>
<dbReference type="Proteomes" id="UP000244193">
    <property type="component" value="Chromosome"/>
</dbReference>
<dbReference type="KEGG" id="fmg:HYN48_10740"/>
<dbReference type="OrthoDB" id="120730at2"/>
<feature type="signal peptide" evidence="2">
    <location>
        <begin position="1"/>
        <end position="19"/>
    </location>
</feature>
<keyword evidence="5" id="KW-1185">Reference proteome</keyword>